<organism evidence="2 3">
    <name type="scientific">Diversispora eburnea</name>
    <dbReference type="NCBI Taxonomy" id="1213867"/>
    <lineage>
        <taxon>Eukaryota</taxon>
        <taxon>Fungi</taxon>
        <taxon>Fungi incertae sedis</taxon>
        <taxon>Mucoromycota</taxon>
        <taxon>Glomeromycotina</taxon>
        <taxon>Glomeromycetes</taxon>
        <taxon>Diversisporales</taxon>
        <taxon>Diversisporaceae</taxon>
        <taxon>Diversispora</taxon>
    </lineage>
</organism>
<accession>A0A9N9GI37</accession>
<dbReference type="EMBL" id="CAJVPK010002282">
    <property type="protein sequence ID" value="CAG8609835.1"/>
    <property type="molecule type" value="Genomic_DNA"/>
</dbReference>
<feature type="non-terminal residue" evidence="2">
    <location>
        <position position="1"/>
    </location>
</feature>
<name>A0A9N9GI37_9GLOM</name>
<proteinExistence type="predicted"/>
<feature type="region of interest" description="Disordered" evidence="1">
    <location>
        <begin position="105"/>
        <end position="139"/>
    </location>
</feature>
<dbReference type="AlphaFoldDB" id="A0A9N9GI37"/>
<gene>
    <name evidence="2" type="ORF">DEBURN_LOCUS9925</name>
</gene>
<protein>
    <submittedName>
        <fullName evidence="2">4449_t:CDS:1</fullName>
    </submittedName>
</protein>
<reference evidence="2" key="1">
    <citation type="submission" date="2021-06" db="EMBL/GenBank/DDBJ databases">
        <authorList>
            <person name="Kallberg Y."/>
            <person name="Tangrot J."/>
            <person name="Rosling A."/>
        </authorList>
    </citation>
    <scope>NUCLEOTIDE SEQUENCE</scope>
    <source>
        <strain evidence="2">AZ414A</strain>
    </source>
</reference>
<evidence type="ECO:0000313" key="2">
    <source>
        <dbReference type="EMBL" id="CAG8609835.1"/>
    </source>
</evidence>
<dbReference type="OrthoDB" id="2425129at2759"/>
<feature type="region of interest" description="Disordered" evidence="1">
    <location>
        <begin position="160"/>
        <end position="200"/>
    </location>
</feature>
<sequence>MELARQMTPVSLPSIIQRKCNEFVLTFNENRAVELPRRIMHNGVWKESEHQLAEVTNRILDTFLEMIADSEQGSRKKSARVLLDRYKLPRNWCWRTVDLLMPKVSGRSSTGPTGAQDPQIDRKKAKEWEEKRSRSQIRIHQPIKGDGNVLIGNVNNSRLSVVEPSSNKRNQEGVQGDKVPKRTKTIGKAENIDDNGTDSECNEADLNCDDDLDYDNDDVDYSNCDIDPNIELSEKRIPAQSHLKYPDKDSPDNIWKLPSGKSIDEIIRGPKNIHKSQKPEWIKQEDWDYLNSSVEYPHYNLSTEVEDLFSVLLETNSLNEYKNCLYNVTFDREKNIEMTFVTDVLLWFINKNEALLGTLMIHPVLQYFVNSTNRIIYVPGEIYLKASANQRLLRRNLKPDDDKPLGMKVDGSFQSPNDKGLEIGMVELSGGYLTKDTPRYLKDHVKGNWGCRDLLNEIITKYNHGDYKILRRLRVWFFHIHGLEVQIWGMDLPVAKTYRMFLIGAFYLPISWDNHYELVHALRVLQNLRRGLDDSLEVLEEFKKSHRRNTIMRFQSSTLKRYIGDAKSSPQKPTGKKSRIINPVDILALANCSMIKGEIKVLFTIHWDLDLMKRFYNVIIELLIS</sequence>
<keyword evidence="3" id="KW-1185">Reference proteome</keyword>
<comment type="caution">
    <text evidence="2">The sequence shown here is derived from an EMBL/GenBank/DDBJ whole genome shotgun (WGS) entry which is preliminary data.</text>
</comment>
<feature type="compositionally biased region" description="Basic and acidic residues" evidence="1">
    <location>
        <begin position="119"/>
        <end position="133"/>
    </location>
</feature>
<evidence type="ECO:0000313" key="3">
    <source>
        <dbReference type="Proteomes" id="UP000789706"/>
    </source>
</evidence>
<evidence type="ECO:0000256" key="1">
    <source>
        <dbReference type="SAM" id="MobiDB-lite"/>
    </source>
</evidence>
<dbReference type="Proteomes" id="UP000789706">
    <property type="component" value="Unassembled WGS sequence"/>
</dbReference>